<evidence type="ECO:0000256" key="5">
    <source>
        <dbReference type="SAM" id="MobiDB-lite"/>
    </source>
</evidence>
<reference evidence="7 8" key="1">
    <citation type="journal article" date="2019" name="Int. J. Syst. Evol. Microbiol.">
        <title>The Global Catalogue of Microorganisms (GCM) 10K type strain sequencing project: providing services to taxonomists for standard genome sequencing and annotation.</title>
        <authorList>
            <consortium name="The Broad Institute Genomics Platform"/>
            <consortium name="The Broad Institute Genome Sequencing Center for Infectious Disease"/>
            <person name="Wu L."/>
            <person name="Ma J."/>
        </authorList>
    </citation>
    <scope>NUCLEOTIDE SEQUENCE [LARGE SCALE GENOMIC DNA]</scope>
    <source>
        <strain evidence="7 8">JCM 13929</strain>
    </source>
</reference>
<dbReference type="InterPro" id="IPR050109">
    <property type="entry name" value="HTH-type_TetR-like_transc_reg"/>
</dbReference>
<dbReference type="Gene3D" id="1.10.357.10">
    <property type="entry name" value="Tetracycline Repressor, domain 2"/>
    <property type="match status" value="1"/>
</dbReference>
<dbReference type="EMBL" id="BAAAMU010000023">
    <property type="protein sequence ID" value="GAA1636419.1"/>
    <property type="molecule type" value="Genomic_DNA"/>
</dbReference>
<dbReference type="Pfam" id="PF00440">
    <property type="entry name" value="TetR_N"/>
    <property type="match status" value="1"/>
</dbReference>
<keyword evidence="1" id="KW-0805">Transcription regulation</keyword>
<feature type="DNA-binding region" description="H-T-H motif" evidence="4">
    <location>
        <begin position="60"/>
        <end position="79"/>
    </location>
</feature>
<keyword evidence="3" id="KW-0804">Transcription</keyword>
<evidence type="ECO:0000256" key="4">
    <source>
        <dbReference type="PROSITE-ProRule" id="PRU00335"/>
    </source>
</evidence>
<evidence type="ECO:0000256" key="3">
    <source>
        <dbReference type="ARBA" id="ARBA00023163"/>
    </source>
</evidence>
<protein>
    <submittedName>
        <fullName evidence="7">TetR/AcrR family transcriptional regulator</fullName>
    </submittedName>
</protein>
<organism evidence="7 8">
    <name type="scientific">Nonomuraea maheshkhaliensis</name>
    <dbReference type="NCBI Taxonomy" id="419590"/>
    <lineage>
        <taxon>Bacteria</taxon>
        <taxon>Bacillati</taxon>
        <taxon>Actinomycetota</taxon>
        <taxon>Actinomycetes</taxon>
        <taxon>Streptosporangiales</taxon>
        <taxon>Streptosporangiaceae</taxon>
        <taxon>Nonomuraea</taxon>
    </lineage>
</organism>
<dbReference type="RefSeq" id="WP_346106235.1">
    <property type="nucleotide sequence ID" value="NZ_BAAAMU010000023.1"/>
</dbReference>
<accession>A0ABN2F9C3</accession>
<dbReference type="SUPFAM" id="SSF48498">
    <property type="entry name" value="Tetracyclin repressor-like, C-terminal domain"/>
    <property type="match status" value="1"/>
</dbReference>
<gene>
    <name evidence="7" type="ORF">GCM10009733_036980</name>
</gene>
<feature type="domain" description="HTH tetR-type" evidence="6">
    <location>
        <begin position="38"/>
        <end position="97"/>
    </location>
</feature>
<feature type="region of interest" description="Disordered" evidence="5">
    <location>
        <begin position="1"/>
        <end position="34"/>
    </location>
</feature>
<evidence type="ECO:0000259" key="6">
    <source>
        <dbReference type="PROSITE" id="PS50977"/>
    </source>
</evidence>
<dbReference type="PANTHER" id="PTHR30055">
    <property type="entry name" value="HTH-TYPE TRANSCRIPTIONAL REGULATOR RUTR"/>
    <property type="match status" value="1"/>
</dbReference>
<keyword evidence="2 4" id="KW-0238">DNA-binding</keyword>
<evidence type="ECO:0000313" key="8">
    <source>
        <dbReference type="Proteomes" id="UP001500064"/>
    </source>
</evidence>
<name>A0ABN2F9C3_9ACTN</name>
<dbReference type="PANTHER" id="PTHR30055:SF234">
    <property type="entry name" value="HTH-TYPE TRANSCRIPTIONAL REGULATOR BETI"/>
    <property type="match status" value="1"/>
</dbReference>
<dbReference type="Pfam" id="PF21597">
    <property type="entry name" value="TetR_C_43"/>
    <property type="match status" value="1"/>
</dbReference>
<dbReference type="PROSITE" id="PS50977">
    <property type="entry name" value="HTH_TETR_2"/>
    <property type="match status" value="1"/>
</dbReference>
<dbReference type="Proteomes" id="UP001500064">
    <property type="component" value="Unassembled WGS sequence"/>
</dbReference>
<sequence>MGEYDMEGHPVYASPPENDMPPDSRTTASARPMRADARRNYDRIVAAAAEAVAEQGAEASLEEFARRAGVGSATLHRHFPSRQRLLEAVFRDKVEALCATAEDLAAGSDDPGQALAIWLGAVARHVVANRGLAASLMRGAHDGDPAWGATCHTMITDAGADLLARARRANAARPDVSIMDLLTLVNAICLAVEHEPDGAAQADRLLTLALTGIRPAGPGVANR</sequence>
<evidence type="ECO:0000256" key="2">
    <source>
        <dbReference type="ARBA" id="ARBA00023125"/>
    </source>
</evidence>
<evidence type="ECO:0000256" key="1">
    <source>
        <dbReference type="ARBA" id="ARBA00023015"/>
    </source>
</evidence>
<dbReference type="InterPro" id="IPR009057">
    <property type="entry name" value="Homeodomain-like_sf"/>
</dbReference>
<dbReference type="InterPro" id="IPR049445">
    <property type="entry name" value="TetR_SbtR-like_C"/>
</dbReference>
<comment type="caution">
    <text evidence="7">The sequence shown here is derived from an EMBL/GenBank/DDBJ whole genome shotgun (WGS) entry which is preliminary data.</text>
</comment>
<dbReference type="InterPro" id="IPR001647">
    <property type="entry name" value="HTH_TetR"/>
</dbReference>
<evidence type="ECO:0000313" key="7">
    <source>
        <dbReference type="EMBL" id="GAA1636419.1"/>
    </source>
</evidence>
<dbReference type="InterPro" id="IPR036271">
    <property type="entry name" value="Tet_transcr_reg_TetR-rel_C_sf"/>
</dbReference>
<dbReference type="PRINTS" id="PR00455">
    <property type="entry name" value="HTHTETR"/>
</dbReference>
<keyword evidence="8" id="KW-1185">Reference proteome</keyword>
<proteinExistence type="predicted"/>
<dbReference type="SUPFAM" id="SSF46689">
    <property type="entry name" value="Homeodomain-like"/>
    <property type="match status" value="1"/>
</dbReference>